<comment type="caution">
    <text evidence="4">The sequence shown here is derived from an EMBL/GenBank/DDBJ whole genome shotgun (WGS) entry which is preliminary data.</text>
</comment>
<reference evidence="4 5" key="1">
    <citation type="journal article" date="2021" name="BMC Genomics">
        <title>Datura genome reveals duplications of psychoactive alkaloid biosynthetic genes and high mutation rate following tissue culture.</title>
        <authorList>
            <person name="Rajewski A."/>
            <person name="Carter-House D."/>
            <person name="Stajich J."/>
            <person name="Litt A."/>
        </authorList>
    </citation>
    <scope>NUCLEOTIDE SEQUENCE [LARGE SCALE GENOMIC DNA]</scope>
    <source>
        <strain evidence="4">AR-01</strain>
    </source>
</reference>
<proteinExistence type="inferred from homology"/>
<dbReference type="PANTHER" id="PTHR31618:SF19">
    <property type="entry name" value="MECHANOSENSITIVE ION CHANNEL PROTEIN"/>
    <property type="match status" value="1"/>
</dbReference>
<evidence type="ECO:0000256" key="2">
    <source>
        <dbReference type="ARBA" id="ARBA00008017"/>
    </source>
</evidence>
<evidence type="ECO:0000313" key="4">
    <source>
        <dbReference type="EMBL" id="MCD7458413.1"/>
    </source>
</evidence>
<evidence type="ECO:0000313" key="5">
    <source>
        <dbReference type="Proteomes" id="UP000823775"/>
    </source>
</evidence>
<evidence type="ECO:0000256" key="3">
    <source>
        <dbReference type="SAM" id="MobiDB-lite"/>
    </source>
</evidence>
<dbReference type="InterPro" id="IPR016688">
    <property type="entry name" value="MscS-like_plants/fungi"/>
</dbReference>
<dbReference type="PANTHER" id="PTHR31618">
    <property type="entry name" value="MECHANOSENSITIVE ION CHANNEL PROTEIN 5"/>
    <property type="match status" value="1"/>
</dbReference>
<dbReference type="EMBL" id="JACEIK010000518">
    <property type="protein sequence ID" value="MCD7458413.1"/>
    <property type="molecule type" value="Genomic_DNA"/>
</dbReference>
<gene>
    <name evidence="4" type="ORF">HAX54_038101</name>
</gene>
<comment type="similarity">
    <text evidence="2">Belongs to the MscS (TC 1.A.23) family.</text>
</comment>
<sequence>MEKLTRSFKSLSPDHHPTSYPEEEHQILLNKAERSNFSMDISKPKDFLSHHVHNIYYCPWPREKFCSAVPALLLRKIESLVNRTKSRLMDPLEQDQRSQNVAMKSGVLLKDSEIEEDDHFSDEDLPEEYKKVRFSPLTVLQLGRLVSGWGIRLVVFFIESNFLLRKRVLYFVYGLRNSVQNCIWLSLVLIAWQCIFDKKVDKMTGGKEHEEEKVMAEVQKLQSAGATLPADLKASIFARPIGTPRKTPTSATLRSSAFSRVISEKEKEKKNEGGITIDHLHRLNQKNVSAWNMKRLMNMVRKGVLSTG</sequence>
<dbReference type="Proteomes" id="UP000823775">
    <property type="component" value="Unassembled WGS sequence"/>
</dbReference>
<evidence type="ECO:0000256" key="1">
    <source>
        <dbReference type="ARBA" id="ARBA00004141"/>
    </source>
</evidence>
<accession>A0ABS8SI03</accession>
<organism evidence="4 5">
    <name type="scientific">Datura stramonium</name>
    <name type="common">Jimsonweed</name>
    <name type="synonym">Common thornapple</name>
    <dbReference type="NCBI Taxonomy" id="4076"/>
    <lineage>
        <taxon>Eukaryota</taxon>
        <taxon>Viridiplantae</taxon>
        <taxon>Streptophyta</taxon>
        <taxon>Embryophyta</taxon>
        <taxon>Tracheophyta</taxon>
        <taxon>Spermatophyta</taxon>
        <taxon>Magnoliopsida</taxon>
        <taxon>eudicotyledons</taxon>
        <taxon>Gunneridae</taxon>
        <taxon>Pentapetalae</taxon>
        <taxon>asterids</taxon>
        <taxon>lamiids</taxon>
        <taxon>Solanales</taxon>
        <taxon>Solanaceae</taxon>
        <taxon>Solanoideae</taxon>
        <taxon>Datureae</taxon>
        <taxon>Datura</taxon>
    </lineage>
</organism>
<comment type="subcellular location">
    <subcellularLocation>
        <location evidence="1">Membrane</location>
        <topology evidence="1">Multi-pass membrane protein</topology>
    </subcellularLocation>
</comment>
<protein>
    <submittedName>
        <fullName evidence="4">Uncharacterized protein</fullName>
    </submittedName>
</protein>
<keyword evidence="5" id="KW-1185">Reference proteome</keyword>
<feature type="compositionally biased region" description="Basic and acidic residues" evidence="3">
    <location>
        <begin position="12"/>
        <end position="23"/>
    </location>
</feature>
<feature type="region of interest" description="Disordered" evidence="3">
    <location>
        <begin position="1"/>
        <end position="23"/>
    </location>
</feature>
<name>A0ABS8SI03_DATST</name>